<protein>
    <submittedName>
        <fullName evidence="8">C2H2 transcription factor</fullName>
    </submittedName>
</protein>
<accession>A0A166SXX9</accession>
<dbReference type="PANTHER" id="PTHR23235:SF120">
    <property type="entry name" value="KRUPPEL-LIKE FACTOR 15"/>
    <property type="match status" value="1"/>
</dbReference>
<evidence type="ECO:0000256" key="5">
    <source>
        <dbReference type="PROSITE-ProRule" id="PRU00042"/>
    </source>
</evidence>
<feature type="compositionally biased region" description="Basic and acidic residues" evidence="6">
    <location>
        <begin position="305"/>
        <end position="315"/>
    </location>
</feature>
<proteinExistence type="predicted"/>
<keyword evidence="2" id="KW-0677">Repeat</keyword>
<dbReference type="PROSITE" id="PS50157">
    <property type="entry name" value="ZINC_FINGER_C2H2_2"/>
    <property type="match status" value="4"/>
</dbReference>
<keyword evidence="1" id="KW-0479">Metal-binding</keyword>
<evidence type="ECO:0000256" key="4">
    <source>
        <dbReference type="ARBA" id="ARBA00022833"/>
    </source>
</evidence>
<evidence type="ECO:0000313" key="9">
    <source>
        <dbReference type="Proteomes" id="UP000076552"/>
    </source>
</evidence>
<organism evidence="8 9">
    <name type="scientific">Colletotrichum tofieldiae</name>
    <dbReference type="NCBI Taxonomy" id="708197"/>
    <lineage>
        <taxon>Eukaryota</taxon>
        <taxon>Fungi</taxon>
        <taxon>Dikarya</taxon>
        <taxon>Ascomycota</taxon>
        <taxon>Pezizomycotina</taxon>
        <taxon>Sordariomycetes</taxon>
        <taxon>Hypocreomycetidae</taxon>
        <taxon>Glomerellales</taxon>
        <taxon>Glomerellaceae</taxon>
        <taxon>Colletotrichum</taxon>
        <taxon>Colletotrichum spaethianum species complex</taxon>
    </lineage>
</organism>
<feature type="domain" description="C2H2-type" evidence="7">
    <location>
        <begin position="433"/>
        <end position="458"/>
    </location>
</feature>
<dbReference type="Gene3D" id="3.30.160.60">
    <property type="entry name" value="Classic Zinc Finger"/>
    <property type="match status" value="4"/>
</dbReference>
<dbReference type="STRING" id="708197.A0A166SXX9"/>
<feature type="non-terminal residue" evidence="8">
    <location>
        <position position="1"/>
    </location>
</feature>
<dbReference type="Pfam" id="PF00096">
    <property type="entry name" value="zf-C2H2"/>
    <property type="match status" value="4"/>
</dbReference>
<dbReference type="GO" id="GO:0008270">
    <property type="term" value="F:zinc ion binding"/>
    <property type="evidence" value="ECO:0007669"/>
    <property type="project" value="UniProtKB-KW"/>
</dbReference>
<evidence type="ECO:0000256" key="3">
    <source>
        <dbReference type="ARBA" id="ARBA00022771"/>
    </source>
</evidence>
<evidence type="ECO:0000259" key="7">
    <source>
        <dbReference type="PROSITE" id="PS50157"/>
    </source>
</evidence>
<feature type="region of interest" description="Disordered" evidence="6">
    <location>
        <begin position="217"/>
        <end position="269"/>
    </location>
</feature>
<evidence type="ECO:0000256" key="1">
    <source>
        <dbReference type="ARBA" id="ARBA00022723"/>
    </source>
</evidence>
<dbReference type="PANTHER" id="PTHR23235">
    <property type="entry name" value="KRUEPPEL-LIKE TRANSCRIPTION FACTOR"/>
    <property type="match status" value="1"/>
</dbReference>
<gene>
    <name evidence="8" type="ORF">CT0861_04659</name>
</gene>
<keyword evidence="4" id="KW-0862">Zinc</keyword>
<evidence type="ECO:0000256" key="6">
    <source>
        <dbReference type="SAM" id="MobiDB-lite"/>
    </source>
</evidence>
<dbReference type="InterPro" id="IPR036236">
    <property type="entry name" value="Znf_C2H2_sf"/>
</dbReference>
<dbReference type="AlphaFoldDB" id="A0A166SXX9"/>
<dbReference type="EMBL" id="LFIV01000074">
    <property type="protein sequence ID" value="KZL71360.1"/>
    <property type="molecule type" value="Genomic_DNA"/>
</dbReference>
<dbReference type="FunFam" id="3.30.160.60:FF:000774">
    <property type="entry name" value="Zinc finger protein"/>
    <property type="match status" value="2"/>
</dbReference>
<feature type="domain" description="C2H2-type" evidence="7">
    <location>
        <begin position="405"/>
        <end position="432"/>
    </location>
</feature>
<keyword evidence="3 5" id="KW-0863">Zinc-finger</keyword>
<name>A0A166SXX9_9PEZI</name>
<sequence length="598" mass="67255">LVAHPPSSPGSYTFLNLPKPTSTSFLSFPSPRKIINPRLPHCAVLSLASSFCSTPITPHLLQFSITSRSHRVTSLASFFLLPIQRHHLPVQSSPLPRHQVGLIPMALTEQTATPQAWGRWQQQPAGHDYTMMDNSAFVQYDSRAATSAPMNGAIMAPQYIVAPPYNMTPMPAMGHHCPTQNHFAYAQYDSPQANSMNMPFRLPAQQERPVMPVAAPEHDVPRASSYPQESPSGQNDRHRSPSTRSETKMNNPKTPHPLNTKDIKFNKPTSAAPVNFTTAIDTLMKAIQKRHDSEDIVKGVPEIEQVVKPEPRSPKPEAGPPAPVPAPPSTATTTESMDAPKPKRYICDVDGCGKSFYQSTHLDTHRRAHTGEKPYQCNWPRCGRTFSQPGNLKTHMRRHTGEKPFRCEQCSKVFAQRGNLQTHMATHTNAKPFVCKLDDCNKMFTQRGNLKNHQNKYHEKTLMEMTDWIVSISDIDALSDDQREMYWYFANLYKNSNKGIKGRGKDRRVSNRGTKSRTAPSSYPVKRVPGPASLAAYSSKRLPPPEQYMQQQQQHHQHGYEVYDTDMDQSSSASSPRYDGVPAAYRDRMYQQSTHAMY</sequence>
<dbReference type="SUPFAM" id="SSF57667">
    <property type="entry name" value="beta-beta-alpha zinc fingers"/>
    <property type="match status" value="2"/>
</dbReference>
<dbReference type="SMART" id="SM00355">
    <property type="entry name" value="ZnF_C2H2"/>
    <property type="match status" value="4"/>
</dbReference>
<dbReference type="PROSITE" id="PS00028">
    <property type="entry name" value="ZINC_FINGER_C2H2_1"/>
    <property type="match status" value="4"/>
</dbReference>
<evidence type="ECO:0000256" key="2">
    <source>
        <dbReference type="ARBA" id="ARBA00022737"/>
    </source>
</evidence>
<feature type="region of interest" description="Disordered" evidence="6">
    <location>
        <begin position="298"/>
        <end position="339"/>
    </location>
</feature>
<dbReference type="InterPro" id="IPR013087">
    <property type="entry name" value="Znf_C2H2_type"/>
</dbReference>
<feature type="compositionally biased region" description="Polar residues" evidence="6">
    <location>
        <begin position="511"/>
        <end position="521"/>
    </location>
</feature>
<feature type="compositionally biased region" description="Pro residues" evidence="6">
    <location>
        <begin position="317"/>
        <end position="328"/>
    </location>
</feature>
<evidence type="ECO:0000313" key="8">
    <source>
        <dbReference type="EMBL" id="KZL71360.1"/>
    </source>
</evidence>
<dbReference type="GO" id="GO:0000981">
    <property type="term" value="F:DNA-binding transcription factor activity, RNA polymerase II-specific"/>
    <property type="evidence" value="ECO:0007669"/>
    <property type="project" value="TreeGrafter"/>
</dbReference>
<feature type="region of interest" description="Disordered" evidence="6">
    <location>
        <begin position="499"/>
        <end position="530"/>
    </location>
</feature>
<feature type="domain" description="C2H2-type" evidence="7">
    <location>
        <begin position="345"/>
        <end position="374"/>
    </location>
</feature>
<feature type="domain" description="C2H2-type" evidence="7">
    <location>
        <begin position="375"/>
        <end position="404"/>
    </location>
</feature>
<dbReference type="FunFam" id="3.30.160.60:FF:000072">
    <property type="entry name" value="zinc finger protein 143 isoform X1"/>
    <property type="match status" value="1"/>
</dbReference>
<dbReference type="GO" id="GO:0000978">
    <property type="term" value="F:RNA polymerase II cis-regulatory region sequence-specific DNA binding"/>
    <property type="evidence" value="ECO:0007669"/>
    <property type="project" value="UniProtKB-ARBA"/>
</dbReference>
<feature type="compositionally biased region" description="Polar residues" evidence="6">
    <location>
        <begin position="225"/>
        <end position="234"/>
    </location>
</feature>
<reference evidence="8 9" key="1">
    <citation type="submission" date="2015-06" db="EMBL/GenBank/DDBJ databases">
        <title>Survival trade-offs in plant roots during colonization by closely related pathogenic and mutualistic fungi.</title>
        <authorList>
            <person name="Hacquard S."/>
            <person name="Kracher B."/>
            <person name="Hiruma K."/>
            <person name="Weinman A."/>
            <person name="Muench P."/>
            <person name="Garrido Oter R."/>
            <person name="Ver Loren van Themaat E."/>
            <person name="Dallerey J.-F."/>
            <person name="Damm U."/>
            <person name="Henrissat B."/>
            <person name="Lespinet O."/>
            <person name="Thon M."/>
            <person name="Kemen E."/>
            <person name="McHardy A.C."/>
            <person name="Schulze-Lefert P."/>
            <person name="O'Connell R.J."/>
        </authorList>
    </citation>
    <scope>NUCLEOTIDE SEQUENCE [LARGE SCALE GENOMIC DNA]</scope>
    <source>
        <strain evidence="8 9">0861</strain>
    </source>
</reference>
<feature type="compositionally biased region" description="Polar residues" evidence="6">
    <location>
        <begin position="242"/>
        <end position="253"/>
    </location>
</feature>
<comment type="caution">
    <text evidence="8">The sequence shown here is derived from an EMBL/GenBank/DDBJ whole genome shotgun (WGS) entry which is preliminary data.</text>
</comment>
<dbReference type="Proteomes" id="UP000076552">
    <property type="component" value="Unassembled WGS sequence"/>
</dbReference>
<keyword evidence="9" id="KW-1185">Reference proteome</keyword>